<dbReference type="Pfam" id="PF14224">
    <property type="entry name" value="DUF4331"/>
    <property type="match status" value="1"/>
</dbReference>
<organism evidence="2 3">
    <name type="scientific">Uabimicrobium amorphum</name>
    <dbReference type="NCBI Taxonomy" id="2596890"/>
    <lineage>
        <taxon>Bacteria</taxon>
        <taxon>Pseudomonadati</taxon>
        <taxon>Planctomycetota</taxon>
        <taxon>Candidatus Uabimicrobiia</taxon>
        <taxon>Candidatus Uabimicrobiales</taxon>
        <taxon>Candidatus Uabimicrobiaceae</taxon>
        <taxon>Candidatus Uabimicrobium</taxon>
    </lineage>
</organism>
<dbReference type="InterPro" id="IPR025566">
    <property type="entry name" value="DUF4331"/>
</dbReference>
<dbReference type="AlphaFoldDB" id="A0A5S9F474"/>
<reference evidence="2 3" key="1">
    <citation type="submission" date="2019-08" db="EMBL/GenBank/DDBJ databases">
        <title>Complete genome sequence of Candidatus Uab amorphum.</title>
        <authorList>
            <person name="Shiratori T."/>
            <person name="Suzuki S."/>
            <person name="Kakizawa Y."/>
            <person name="Ishida K."/>
        </authorList>
    </citation>
    <scope>NUCLEOTIDE SEQUENCE [LARGE SCALE GENOMIC DNA]</scope>
    <source>
        <strain evidence="2 3">SRT547</strain>
    </source>
</reference>
<name>A0A5S9F474_UABAM</name>
<evidence type="ECO:0000313" key="2">
    <source>
        <dbReference type="EMBL" id="BBM83922.1"/>
    </source>
</evidence>
<dbReference type="RefSeq" id="WP_173013251.1">
    <property type="nucleotide sequence ID" value="NZ_AP019860.1"/>
</dbReference>
<accession>A0A5S9F474</accession>
<dbReference type="KEGG" id="uam:UABAM_02277"/>
<gene>
    <name evidence="2" type="ORF">UABAM_02277</name>
</gene>
<protein>
    <recommendedName>
        <fullName evidence="4">DUF4331 domain-containing protein</fullName>
    </recommendedName>
</protein>
<feature type="chain" id="PRO_5024969186" description="DUF4331 domain-containing protein" evidence="1">
    <location>
        <begin position="22"/>
        <end position="532"/>
    </location>
</feature>
<evidence type="ECO:0008006" key="4">
    <source>
        <dbReference type="Google" id="ProtNLM"/>
    </source>
</evidence>
<keyword evidence="3" id="KW-1185">Reference proteome</keyword>
<proteinExistence type="predicted"/>
<evidence type="ECO:0000256" key="1">
    <source>
        <dbReference type="SAM" id="SignalP"/>
    </source>
</evidence>
<evidence type="ECO:0000313" key="3">
    <source>
        <dbReference type="Proteomes" id="UP000326354"/>
    </source>
</evidence>
<dbReference type="Proteomes" id="UP000326354">
    <property type="component" value="Chromosome"/>
</dbReference>
<keyword evidence="1" id="KW-0732">Signal</keyword>
<feature type="signal peptide" evidence="1">
    <location>
        <begin position="1"/>
        <end position="21"/>
    </location>
</feature>
<sequence length="532" mass="56155">MNKMSFIAKATICLVVSSAIFSLISPNKIEASSHREAPFMTTAPKLDITDFYMFQSYDAANVAENDVNQRNTTLIMNFHPLQDAFGGPNYFFADENAAYRINIDNNGDGVEDIIFQIQFNFKGDNFRKLAVPTGAVNTEIPLIALPGVADEADANLNIVESYTLTVIKNGAIANATNLNNLTLNSQFAGTTTFVKPVDNIGATTIPLYNDYVEQHVYAFGAFGEQGKVFVGQRNDPFVVNLGEIFDGLAIADGGDAIAVKNVTSICIEVPNSFLALDGDAVTNNVFAGWATTLARGKTVVFNAVGSANLQNNGLPDRGTIFKQVSRLGMPLVNEAVIGVSFKDRFNNSVPSGDVQFADFVLNSSLAALFNIVGLTANAPEENRLDLVKIFAQGVDFPNDANGGVANLNSQVNNVFGPGVAEYQRLDVSIPPVELGNQETLGIAAGDDAGFPNGRRPGDDVVDIAVKVVGGLLADDLTDSVPTAGETQINGDAGAGALADAADVDNGVEGLDDPLGNGVVEFPFLGIPISGNP</sequence>
<dbReference type="EMBL" id="AP019860">
    <property type="protein sequence ID" value="BBM83922.1"/>
    <property type="molecule type" value="Genomic_DNA"/>
</dbReference>